<sequence>MNQSIILQELIREIGEEKACKLLKLTKEQLSEVFNSSTTHFYKAQIEILSQQVEWTTTQLNQVIERNNLYLSELNEFEQRCDDVGQTDTTPIPMDVLEGLDQAMSESAAFRSQTAHEAFNQHVNEEAKTQIAEIKRIKTNSDWRVIGIAASVVVCFLSALLVWQNLPKAQQKQPTALKVNKQVDRTLPELVIKSPKKAKTSTSSKVVITSPTKQPQVVKQPTVAPKKVEEKEEELVAFADNQMMEKLIDPKKSLPEGILMPSNKQQFELGQKIVFATKLKQKSRVKLFSNKLKKIADFKLQKGKIAEVGVRNLEKGKYYVEVRINNVLIVSSFTIQ</sequence>
<organism evidence="2 3">
    <name type="scientific">Microscilla marina ATCC 23134</name>
    <dbReference type="NCBI Taxonomy" id="313606"/>
    <lineage>
        <taxon>Bacteria</taxon>
        <taxon>Pseudomonadati</taxon>
        <taxon>Bacteroidota</taxon>
        <taxon>Cytophagia</taxon>
        <taxon>Cytophagales</taxon>
        <taxon>Microscillaceae</taxon>
        <taxon>Microscilla</taxon>
    </lineage>
</organism>
<keyword evidence="3" id="KW-1185">Reference proteome</keyword>
<proteinExistence type="predicted"/>
<dbReference type="Proteomes" id="UP000004095">
    <property type="component" value="Unassembled WGS sequence"/>
</dbReference>
<dbReference type="AlphaFoldDB" id="A1ZU84"/>
<feature type="transmembrane region" description="Helical" evidence="1">
    <location>
        <begin position="145"/>
        <end position="163"/>
    </location>
</feature>
<dbReference type="RefSeq" id="WP_002701642.1">
    <property type="nucleotide sequence ID" value="NZ_AAWS01000039.1"/>
</dbReference>
<keyword evidence="1" id="KW-0472">Membrane</keyword>
<accession>A1ZU84</accession>
<reference evidence="2 3" key="1">
    <citation type="submission" date="2007-01" db="EMBL/GenBank/DDBJ databases">
        <authorList>
            <person name="Haygood M."/>
            <person name="Podell S."/>
            <person name="Anderson C."/>
            <person name="Hopkinson B."/>
            <person name="Roe K."/>
            <person name="Barbeau K."/>
            <person name="Gaasterland T."/>
            <person name="Ferriera S."/>
            <person name="Johnson J."/>
            <person name="Kravitz S."/>
            <person name="Beeson K."/>
            <person name="Sutton G."/>
            <person name="Rogers Y.-H."/>
            <person name="Friedman R."/>
            <person name="Frazier M."/>
            <person name="Venter J.C."/>
        </authorList>
    </citation>
    <scope>NUCLEOTIDE SEQUENCE [LARGE SCALE GENOMIC DNA]</scope>
    <source>
        <strain evidence="2 3">ATCC 23134</strain>
    </source>
</reference>
<gene>
    <name evidence="2" type="ORF">M23134_06404</name>
</gene>
<keyword evidence="1" id="KW-0812">Transmembrane</keyword>
<dbReference type="EMBL" id="AAWS01000039">
    <property type="protein sequence ID" value="EAY26055.1"/>
    <property type="molecule type" value="Genomic_DNA"/>
</dbReference>
<protein>
    <submittedName>
        <fullName evidence="2">Uncharacterized protein</fullName>
    </submittedName>
</protein>
<evidence type="ECO:0000313" key="3">
    <source>
        <dbReference type="Proteomes" id="UP000004095"/>
    </source>
</evidence>
<keyword evidence="1" id="KW-1133">Transmembrane helix</keyword>
<evidence type="ECO:0000256" key="1">
    <source>
        <dbReference type="SAM" id="Phobius"/>
    </source>
</evidence>
<evidence type="ECO:0000313" key="2">
    <source>
        <dbReference type="EMBL" id="EAY26055.1"/>
    </source>
</evidence>
<comment type="caution">
    <text evidence="2">The sequence shown here is derived from an EMBL/GenBank/DDBJ whole genome shotgun (WGS) entry which is preliminary data.</text>
</comment>
<name>A1ZU84_MICM2</name>